<sequence>MNPSTPETRVYYATNGHIPPAIHFNADPRILGPYRYPIKMIGVDEYNSGVWRRVEGYVGRNSDDASTPIERRQRSGSYTFGIDSCIGVALFVDDPVARKVGSRLVHVSSDVALDVPGALHTILGDIVVRGAVRVATMMLTEHNERRQELIEATTVELLHLGVSTDAIRIGIDQRGGPSKLAVNDAGQIGTWQGPPPS</sequence>
<dbReference type="Proteomes" id="UP001150924">
    <property type="component" value="Unassembled WGS sequence"/>
</dbReference>
<dbReference type="EMBL" id="JAPNKE010000002">
    <property type="protein sequence ID" value="MCY1009261.1"/>
    <property type="molecule type" value="Genomic_DNA"/>
</dbReference>
<evidence type="ECO:0000313" key="1">
    <source>
        <dbReference type="EMBL" id="MCY1009261.1"/>
    </source>
</evidence>
<protein>
    <submittedName>
        <fullName evidence="1">Uncharacterized protein</fullName>
    </submittedName>
</protein>
<keyword evidence="2" id="KW-1185">Reference proteome</keyword>
<dbReference type="RefSeq" id="WP_267771920.1">
    <property type="nucleotide sequence ID" value="NZ_JAPNKE010000002.1"/>
</dbReference>
<reference evidence="1" key="1">
    <citation type="submission" date="2022-11" db="EMBL/GenBank/DDBJ databases">
        <title>Minimal conservation of predation-associated metabolite biosynthetic gene clusters underscores biosynthetic potential of Myxococcota including descriptions for ten novel species: Archangium lansinium sp. nov., Myxococcus landrumus sp. nov., Nannocystis bai.</title>
        <authorList>
            <person name="Ahearne A."/>
            <person name="Stevens C."/>
            <person name="Phillips K."/>
        </authorList>
    </citation>
    <scope>NUCLEOTIDE SEQUENCE</scope>
    <source>
        <strain evidence="1">Na p29</strain>
    </source>
</reference>
<comment type="caution">
    <text evidence="1">The sequence shown here is derived from an EMBL/GenBank/DDBJ whole genome shotgun (WGS) entry which is preliminary data.</text>
</comment>
<name>A0A9X3F0N1_9BACT</name>
<proteinExistence type="predicted"/>
<accession>A0A9X3F0N1</accession>
<organism evidence="1 2">
    <name type="scientific">Nannocystis pusilla</name>
    <dbReference type="NCBI Taxonomy" id="889268"/>
    <lineage>
        <taxon>Bacteria</taxon>
        <taxon>Pseudomonadati</taxon>
        <taxon>Myxococcota</taxon>
        <taxon>Polyangia</taxon>
        <taxon>Nannocystales</taxon>
        <taxon>Nannocystaceae</taxon>
        <taxon>Nannocystis</taxon>
    </lineage>
</organism>
<evidence type="ECO:0000313" key="2">
    <source>
        <dbReference type="Proteomes" id="UP001150924"/>
    </source>
</evidence>
<dbReference type="AlphaFoldDB" id="A0A9X3F0N1"/>
<gene>
    <name evidence="1" type="ORF">OV079_27575</name>
</gene>